<dbReference type="InterPro" id="IPR015421">
    <property type="entry name" value="PyrdxlP-dep_Trfase_major"/>
</dbReference>
<evidence type="ECO:0000256" key="7">
    <source>
        <dbReference type="ARBA" id="ARBA00023163"/>
    </source>
</evidence>
<dbReference type="Pfam" id="PF00155">
    <property type="entry name" value="Aminotran_1_2"/>
    <property type="match status" value="1"/>
</dbReference>
<dbReference type="Proteomes" id="UP000632125">
    <property type="component" value="Unassembled WGS sequence"/>
</dbReference>
<gene>
    <name evidence="9" type="ORF">IDH41_16390</name>
</gene>
<keyword evidence="3 9" id="KW-0032">Aminotransferase</keyword>
<evidence type="ECO:0000313" key="10">
    <source>
        <dbReference type="Proteomes" id="UP000632125"/>
    </source>
</evidence>
<evidence type="ECO:0000256" key="4">
    <source>
        <dbReference type="ARBA" id="ARBA00022898"/>
    </source>
</evidence>
<dbReference type="CDD" id="cd07377">
    <property type="entry name" value="WHTH_GntR"/>
    <property type="match status" value="1"/>
</dbReference>
<evidence type="ECO:0000313" key="9">
    <source>
        <dbReference type="EMBL" id="MBD2870167.1"/>
    </source>
</evidence>
<organism evidence="9 10">
    <name type="scientific">Paenibacillus arenilitoris</name>
    <dbReference type="NCBI Taxonomy" id="2772299"/>
    <lineage>
        <taxon>Bacteria</taxon>
        <taxon>Bacillati</taxon>
        <taxon>Bacillota</taxon>
        <taxon>Bacilli</taxon>
        <taxon>Bacillales</taxon>
        <taxon>Paenibacillaceae</taxon>
        <taxon>Paenibacillus</taxon>
    </lineage>
</organism>
<dbReference type="Gene3D" id="1.10.10.10">
    <property type="entry name" value="Winged helix-like DNA-binding domain superfamily/Winged helix DNA-binding domain"/>
    <property type="match status" value="1"/>
</dbReference>
<dbReference type="GO" id="GO:0008483">
    <property type="term" value="F:transaminase activity"/>
    <property type="evidence" value="ECO:0007669"/>
    <property type="project" value="UniProtKB-KW"/>
</dbReference>
<evidence type="ECO:0000259" key="8">
    <source>
        <dbReference type="PROSITE" id="PS50949"/>
    </source>
</evidence>
<dbReference type="InterPro" id="IPR036390">
    <property type="entry name" value="WH_DNA-bd_sf"/>
</dbReference>
<dbReference type="InterPro" id="IPR000524">
    <property type="entry name" value="Tscrpt_reg_HTH_GntR"/>
</dbReference>
<evidence type="ECO:0000256" key="3">
    <source>
        <dbReference type="ARBA" id="ARBA00022576"/>
    </source>
</evidence>
<dbReference type="InterPro" id="IPR004839">
    <property type="entry name" value="Aminotransferase_I/II_large"/>
</dbReference>
<comment type="similarity">
    <text evidence="2">In the C-terminal section; belongs to the class-I pyridoxal-phosphate-dependent aminotransferase family.</text>
</comment>
<keyword evidence="6" id="KW-0238">DNA-binding</keyword>
<dbReference type="GO" id="GO:0003677">
    <property type="term" value="F:DNA binding"/>
    <property type="evidence" value="ECO:0007669"/>
    <property type="project" value="UniProtKB-KW"/>
</dbReference>
<dbReference type="InterPro" id="IPR036388">
    <property type="entry name" value="WH-like_DNA-bd_sf"/>
</dbReference>
<comment type="cofactor">
    <cofactor evidence="1">
        <name>pyridoxal 5'-phosphate</name>
        <dbReference type="ChEBI" id="CHEBI:597326"/>
    </cofactor>
</comment>
<keyword evidence="5" id="KW-0805">Transcription regulation</keyword>
<dbReference type="Pfam" id="PF00392">
    <property type="entry name" value="GntR"/>
    <property type="match status" value="1"/>
</dbReference>
<keyword evidence="4" id="KW-0663">Pyridoxal phosphate</keyword>
<dbReference type="PROSITE" id="PS50949">
    <property type="entry name" value="HTH_GNTR"/>
    <property type="match status" value="1"/>
</dbReference>
<dbReference type="Gene3D" id="3.40.640.10">
    <property type="entry name" value="Type I PLP-dependent aspartate aminotransferase-like (Major domain)"/>
    <property type="match status" value="1"/>
</dbReference>
<keyword evidence="7" id="KW-0804">Transcription</keyword>
<keyword evidence="10" id="KW-1185">Reference proteome</keyword>
<accession>A0A927H747</accession>
<feature type="domain" description="HTH gntR-type" evidence="8">
    <location>
        <begin position="1"/>
        <end position="65"/>
    </location>
</feature>
<dbReference type="SUPFAM" id="SSF53383">
    <property type="entry name" value="PLP-dependent transferases"/>
    <property type="match status" value="1"/>
</dbReference>
<name>A0A927H747_9BACL</name>
<dbReference type="CDD" id="cd00609">
    <property type="entry name" value="AAT_like"/>
    <property type="match status" value="1"/>
</dbReference>
<proteinExistence type="inferred from homology"/>
<dbReference type="PANTHER" id="PTHR46577:SF1">
    <property type="entry name" value="HTH-TYPE TRANSCRIPTIONAL REGULATORY PROTEIN GABR"/>
    <property type="match status" value="1"/>
</dbReference>
<evidence type="ECO:0000256" key="1">
    <source>
        <dbReference type="ARBA" id="ARBA00001933"/>
    </source>
</evidence>
<evidence type="ECO:0000256" key="6">
    <source>
        <dbReference type="ARBA" id="ARBA00023125"/>
    </source>
</evidence>
<evidence type="ECO:0000256" key="2">
    <source>
        <dbReference type="ARBA" id="ARBA00005384"/>
    </source>
</evidence>
<dbReference type="InterPro" id="IPR015424">
    <property type="entry name" value="PyrdxlP-dep_Trfase"/>
</dbReference>
<dbReference type="PANTHER" id="PTHR46577">
    <property type="entry name" value="HTH-TYPE TRANSCRIPTIONAL REGULATORY PROTEIN GABR"/>
    <property type="match status" value="1"/>
</dbReference>
<reference evidence="9" key="1">
    <citation type="submission" date="2020-09" db="EMBL/GenBank/DDBJ databases">
        <title>A novel bacterium of genus Paenibacillus, isolated from South China Sea.</title>
        <authorList>
            <person name="Huang H."/>
            <person name="Mo K."/>
            <person name="Hu Y."/>
        </authorList>
    </citation>
    <scope>NUCLEOTIDE SEQUENCE</scope>
    <source>
        <strain evidence="9">IB182493</strain>
    </source>
</reference>
<keyword evidence="3 9" id="KW-0808">Transferase</keyword>
<dbReference type="GO" id="GO:0003700">
    <property type="term" value="F:DNA-binding transcription factor activity"/>
    <property type="evidence" value="ECO:0007669"/>
    <property type="project" value="InterPro"/>
</dbReference>
<dbReference type="SUPFAM" id="SSF46785">
    <property type="entry name" value="Winged helix' DNA-binding domain"/>
    <property type="match status" value="1"/>
</dbReference>
<evidence type="ECO:0000256" key="5">
    <source>
        <dbReference type="ARBA" id="ARBA00023015"/>
    </source>
</evidence>
<protein>
    <submittedName>
        <fullName evidence="9">PLP-dependent aminotransferase family protein</fullName>
    </submittedName>
</protein>
<sequence>MQLYRYVRGLIETGTVCPGERLPSIRLLAQHLGIGKNTVESAYQQLLAEGYVASKERGGYVVQPLDELDAVSEPAIAAPVFAVGNNGDRLACAYDFQYGDVAFHRFPLDAWKRCMAGALASSDPQVLGYGEQLGHEGLRAEIASLALQSRGVNCHPDQILICAGTQQAVSLLCQLLPLRGAAVGFEEPGYNGVRTVLRNHGCALSPIALEPDGIRLDLLQASGVKTVYVTPSHQFPLGMVLPIGKRIQLLQWADENGAHIIEDDYDSEFRYNSKPIPSLKALDKRERVIYLGTLSKSFLPAARLSYMILPPELMRSMHGELQNYNQSVSPIIQQAVWLFMKNGDYGRHIRKMRRIYQAKHKALISAVARHMGERVRVVGDGSGLHVILDVKNKSSEWLIERGARFGCKTYSPLKHWHDPLQCPESYVMLGFGGLSEEQIEHGVKLLSEAWFSD</sequence>
<dbReference type="SMART" id="SM00345">
    <property type="entry name" value="HTH_GNTR"/>
    <property type="match status" value="1"/>
</dbReference>
<comment type="caution">
    <text evidence="9">The sequence shown here is derived from an EMBL/GenBank/DDBJ whole genome shotgun (WGS) entry which is preliminary data.</text>
</comment>
<dbReference type="InterPro" id="IPR051446">
    <property type="entry name" value="HTH_trans_reg/aminotransferase"/>
</dbReference>
<dbReference type="AlphaFoldDB" id="A0A927H747"/>
<dbReference type="EMBL" id="JACXIY010000018">
    <property type="protein sequence ID" value="MBD2870167.1"/>
    <property type="molecule type" value="Genomic_DNA"/>
</dbReference>
<dbReference type="GO" id="GO:0030170">
    <property type="term" value="F:pyridoxal phosphate binding"/>
    <property type="evidence" value="ECO:0007669"/>
    <property type="project" value="InterPro"/>
</dbReference>